<accession>A0A329RVS6</accession>
<proteinExistence type="predicted"/>
<comment type="caution">
    <text evidence="1">The sequence shown here is derived from an EMBL/GenBank/DDBJ whole genome shotgun (WGS) entry which is preliminary data.</text>
</comment>
<reference evidence="1 2" key="1">
    <citation type="submission" date="2018-01" db="EMBL/GenBank/DDBJ databases">
        <title>Draft genome of the strawberry crown rot pathogen Phytophthora cactorum.</title>
        <authorList>
            <person name="Armitage A.D."/>
            <person name="Lysoe E."/>
            <person name="Nellist C.F."/>
            <person name="Harrison R.J."/>
            <person name="Brurberg M.B."/>
        </authorList>
    </citation>
    <scope>NUCLEOTIDE SEQUENCE [LARGE SCALE GENOMIC DNA]</scope>
    <source>
        <strain evidence="1 2">10300</strain>
    </source>
</reference>
<sequence>MLTVFMEGLCTSAARTEVFCVHPTSFEEAHRLIEQPGTDDLSYAEEADLLAAEQRAGMLDIGMSELVRLPLSLSEALRAYVERHIIHRAVQVWSVSPDEVKRGVARNPLSGTDLVNDIPL</sequence>
<organism evidence="1 2">
    <name type="scientific">Phytophthora cactorum</name>
    <dbReference type="NCBI Taxonomy" id="29920"/>
    <lineage>
        <taxon>Eukaryota</taxon>
        <taxon>Sar</taxon>
        <taxon>Stramenopiles</taxon>
        <taxon>Oomycota</taxon>
        <taxon>Peronosporomycetes</taxon>
        <taxon>Peronosporales</taxon>
        <taxon>Peronosporaceae</taxon>
        <taxon>Phytophthora</taxon>
    </lineage>
</organism>
<gene>
    <name evidence="1" type="ORF">PC110_g14917</name>
</gene>
<name>A0A329RVS6_9STRA</name>
<evidence type="ECO:0000313" key="1">
    <source>
        <dbReference type="EMBL" id="RAW28714.1"/>
    </source>
</evidence>
<dbReference type="Proteomes" id="UP000251314">
    <property type="component" value="Unassembled WGS sequence"/>
</dbReference>
<dbReference type="VEuPathDB" id="FungiDB:PC110_g14917"/>
<keyword evidence="2" id="KW-1185">Reference proteome</keyword>
<protein>
    <submittedName>
        <fullName evidence="1">Uncharacterized protein</fullName>
    </submittedName>
</protein>
<dbReference type="EMBL" id="MJFZ01000472">
    <property type="protein sequence ID" value="RAW28714.1"/>
    <property type="molecule type" value="Genomic_DNA"/>
</dbReference>
<evidence type="ECO:0000313" key="2">
    <source>
        <dbReference type="Proteomes" id="UP000251314"/>
    </source>
</evidence>
<dbReference type="AlphaFoldDB" id="A0A329RVS6"/>